<organism evidence="3">
    <name type="scientific">Volvox carteri f. nagariensis</name>
    <dbReference type="NCBI Taxonomy" id="3068"/>
    <lineage>
        <taxon>Eukaryota</taxon>
        <taxon>Viridiplantae</taxon>
        <taxon>Chlorophyta</taxon>
        <taxon>core chlorophytes</taxon>
        <taxon>Chlorophyceae</taxon>
        <taxon>CS clade</taxon>
        <taxon>Chlamydomonadales</taxon>
        <taxon>Volvocaceae</taxon>
        <taxon>Volvox</taxon>
    </lineage>
</organism>
<dbReference type="InParanoid" id="D8TVW7"/>
<dbReference type="RefSeq" id="XP_002950631.1">
    <property type="nucleotide sequence ID" value="XM_002950585.1"/>
</dbReference>
<dbReference type="AlphaFoldDB" id="D8TVW7"/>
<evidence type="ECO:0000256" key="1">
    <source>
        <dbReference type="SAM" id="MobiDB-lite"/>
    </source>
</evidence>
<evidence type="ECO:0000313" key="2">
    <source>
        <dbReference type="EMBL" id="EFJ48377.1"/>
    </source>
</evidence>
<name>D8TVW7_VOLCA</name>
<feature type="region of interest" description="Disordered" evidence="1">
    <location>
        <begin position="37"/>
        <end position="79"/>
    </location>
</feature>
<keyword evidence="3" id="KW-1185">Reference proteome</keyword>
<dbReference type="EMBL" id="GL378340">
    <property type="protein sequence ID" value="EFJ48377.1"/>
    <property type="molecule type" value="Genomic_DNA"/>
</dbReference>
<reference evidence="2 3" key="1">
    <citation type="journal article" date="2010" name="Science">
        <title>Genomic analysis of organismal complexity in the multicellular green alga Volvox carteri.</title>
        <authorList>
            <person name="Prochnik S.E."/>
            <person name="Umen J."/>
            <person name="Nedelcu A.M."/>
            <person name="Hallmann A."/>
            <person name="Miller S.M."/>
            <person name="Nishii I."/>
            <person name="Ferris P."/>
            <person name="Kuo A."/>
            <person name="Mitros T."/>
            <person name="Fritz-Laylin L.K."/>
            <person name="Hellsten U."/>
            <person name="Chapman J."/>
            <person name="Simakov O."/>
            <person name="Rensing S.A."/>
            <person name="Terry A."/>
            <person name="Pangilinan J."/>
            <person name="Kapitonov V."/>
            <person name="Jurka J."/>
            <person name="Salamov A."/>
            <person name="Shapiro H."/>
            <person name="Schmutz J."/>
            <person name="Grimwood J."/>
            <person name="Lindquist E."/>
            <person name="Lucas S."/>
            <person name="Grigoriev I.V."/>
            <person name="Schmitt R."/>
            <person name="Kirk D."/>
            <person name="Rokhsar D.S."/>
        </authorList>
    </citation>
    <scope>NUCLEOTIDE SEQUENCE [LARGE SCALE GENOMIC DNA]</scope>
    <source>
        <strain evidence="3">f. Nagariensis / Eve</strain>
    </source>
</reference>
<protein>
    <submittedName>
        <fullName evidence="2">Uncharacterized protein</fullName>
    </submittedName>
</protein>
<proteinExistence type="predicted"/>
<feature type="compositionally biased region" description="Pro residues" evidence="1">
    <location>
        <begin position="60"/>
        <end position="79"/>
    </location>
</feature>
<dbReference type="KEGG" id="vcn:VOLCADRAFT_90991"/>
<dbReference type="GeneID" id="9617826"/>
<gene>
    <name evidence="2" type="ORF">VOLCADRAFT_90991</name>
</gene>
<accession>D8TVW7</accession>
<dbReference type="Proteomes" id="UP000001058">
    <property type="component" value="Unassembled WGS sequence"/>
</dbReference>
<sequence length="295" mass="31638">MFSSSEFLQTILDSQALSSPGLVENVQLSVSRNTSQFKGQHLLGQPCGPPTAAPEDLPAPKRPAPGPVPARRPNLDPAPVPASLAMHRKQPARPAVAPQGVKVQAPGEFWKDKGEFSSPTFDNASGFRSMPVAGLPSVLPQMRGRLLGKKGAWKTWVVNALVISWIMSGFLLRWVSSPPPQHSGRNHASATTNTVFVDKAVADLVASGTARIWPSQPHLDARAEALLVALGAEVDVELSTLATQLAQVAGQTLAPRTSNDYARSWEPFHGWWVARRLPGSIYDTPGEVVALYPMA</sequence>
<evidence type="ECO:0000313" key="3">
    <source>
        <dbReference type="Proteomes" id="UP000001058"/>
    </source>
</evidence>